<reference evidence="4 5" key="1">
    <citation type="submission" date="2017-09" db="EMBL/GenBank/DDBJ databases">
        <title>Depth-based differentiation of microbial function through sediment-hosted aquifers and enrichment of novel symbionts in the deep terrestrial subsurface.</title>
        <authorList>
            <person name="Probst A.J."/>
            <person name="Ladd B."/>
            <person name="Jarett J.K."/>
            <person name="Geller-Mcgrath D.E."/>
            <person name="Sieber C.M."/>
            <person name="Emerson J.B."/>
            <person name="Anantharaman K."/>
            <person name="Thomas B.C."/>
            <person name="Malmstrom R."/>
            <person name="Stieglmeier M."/>
            <person name="Klingl A."/>
            <person name="Woyke T."/>
            <person name="Ryan C.M."/>
            <person name="Banfield J.F."/>
        </authorList>
    </citation>
    <scope>NUCLEOTIDE SEQUENCE [LARGE SCALE GENOMIC DNA]</scope>
    <source>
        <strain evidence="4">CG11_big_fil_rev_8_21_14_0_20_36_20</strain>
    </source>
</reference>
<evidence type="ECO:0000313" key="5">
    <source>
        <dbReference type="Proteomes" id="UP000230564"/>
    </source>
</evidence>
<gene>
    <name evidence="4" type="ORF">COV55_01005</name>
</gene>
<evidence type="ECO:0000256" key="2">
    <source>
        <dbReference type="RuleBase" id="RU364082"/>
    </source>
</evidence>
<dbReference type="UniPathway" id="UPA00124"/>
<dbReference type="InterPro" id="IPR036291">
    <property type="entry name" value="NAD(P)-bd_dom_sf"/>
</dbReference>
<keyword evidence="2" id="KW-0560">Oxidoreductase</keyword>
<comment type="function">
    <text evidence="2">Catalyzes the reduction of dTDP-6-deoxy-L-lyxo-4-hexulose to yield dTDP-L-rhamnose.</text>
</comment>
<dbReference type="SUPFAM" id="SSF51735">
    <property type="entry name" value="NAD(P)-binding Rossmann-fold domains"/>
    <property type="match status" value="1"/>
</dbReference>
<accession>A0A2H0NDL9</accession>
<dbReference type="EC" id="1.1.1.133" evidence="2"/>
<dbReference type="Proteomes" id="UP000230564">
    <property type="component" value="Unassembled WGS sequence"/>
</dbReference>
<evidence type="ECO:0000256" key="1">
    <source>
        <dbReference type="ARBA" id="ARBA00010944"/>
    </source>
</evidence>
<comment type="caution">
    <text evidence="4">The sequence shown here is derived from an EMBL/GenBank/DDBJ whole genome shotgun (WGS) entry which is preliminary data.</text>
</comment>
<comment type="similarity">
    <text evidence="1 2">Belongs to the dTDP-4-dehydrorhamnose reductase family.</text>
</comment>
<name>A0A2H0NDL9_9BACT</name>
<dbReference type="PANTHER" id="PTHR10491:SF4">
    <property type="entry name" value="METHIONINE ADENOSYLTRANSFERASE 2 SUBUNIT BETA"/>
    <property type="match status" value="1"/>
</dbReference>
<feature type="domain" description="RmlD-like substrate binding" evidence="3">
    <location>
        <begin position="9"/>
        <end position="276"/>
    </location>
</feature>
<proteinExistence type="inferred from homology"/>
<dbReference type="EMBL" id="PCWQ01000007">
    <property type="protein sequence ID" value="PIR06987.1"/>
    <property type="molecule type" value="Genomic_DNA"/>
</dbReference>
<dbReference type="Pfam" id="PF04321">
    <property type="entry name" value="RmlD_sub_bind"/>
    <property type="match status" value="1"/>
</dbReference>
<dbReference type="CDD" id="cd05254">
    <property type="entry name" value="dTDP_HR_like_SDR_e"/>
    <property type="match status" value="1"/>
</dbReference>
<dbReference type="AlphaFoldDB" id="A0A2H0NDL9"/>
<comment type="pathway">
    <text evidence="2">Carbohydrate biosynthesis; dTDP-L-rhamnose biosynthesis.</text>
</comment>
<dbReference type="Gene3D" id="3.90.25.10">
    <property type="entry name" value="UDP-galactose 4-epimerase, domain 1"/>
    <property type="match status" value="1"/>
</dbReference>
<protein>
    <recommendedName>
        <fullName evidence="2">dTDP-4-dehydrorhamnose reductase</fullName>
        <ecNumber evidence="2">1.1.1.133</ecNumber>
    </recommendedName>
</protein>
<sequence length="287" mass="32660">MDDNILDKTVITGANGMVGSYVDFGIKVNKRLLDVTDLMETMKIIDQYQPRAIIHLAAETDVDRCERDPMYAYFVNAIGTYNVAVAAQKVGAKMVYVSTSAVFDGFSKDPYSEDDKTNPQYFYGRSKYIGEVVVRDISDDYIIARVCGVFGGGPKKDQKFVSKIINQLKKKDCQEIKAINDSFISPTFGKDLINHLKYLIKKDAKGIFHLSNKGVCSRYDMVVKIIEVLGKDVKVMPVDSSYFNLPAQRGMNESMVSKRFDLARDWQKALEEYLREEWLPTLKLLRY</sequence>
<evidence type="ECO:0000313" key="4">
    <source>
        <dbReference type="EMBL" id="PIR06987.1"/>
    </source>
</evidence>
<dbReference type="PANTHER" id="PTHR10491">
    <property type="entry name" value="DTDP-4-DEHYDRORHAMNOSE REDUCTASE"/>
    <property type="match status" value="1"/>
</dbReference>
<dbReference type="InterPro" id="IPR005913">
    <property type="entry name" value="dTDP_dehydrorham_reduct"/>
</dbReference>
<keyword evidence="2" id="KW-0521">NADP</keyword>
<organism evidence="4 5">
    <name type="scientific">Candidatus Komeilibacteria bacterium CG11_big_fil_rev_8_21_14_0_20_36_20</name>
    <dbReference type="NCBI Taxonomy" id="1974477"/>
    <lineage>
        <taxon>Bacteria</taxon>
        <taxon>Candidatus Komeiliibacteriota</taxon>
    </lineage>
</organism>
<dbReference type="InterPro" id="IPR029903">
    <property type="entry name" value="RmlD-like-bd"/>
</dbReference>
<dbReference type="Gene3D" id="3.40.50.720">
    <property type="entry name" value="NAD(P)-binding Rossmann-like Domain"/>
    <property type="match status" value="1"/>
</dbReference>
<dbReference type="GO" id="GO:0019305">
    <property type="term" value="P:dTDP-rhamnose biosynthetic process"/>
    <property type="evidence" value="ECO:0007669"/>
    <property type="project" value="UniProtKB-UniPathway"/>
</dbReference>
<dbReference type="GO" id="GO:0005829">
    <property type="term" value="C:cytosol"/>
    <property type="evidence" value="ECO:0007669"/>
    <property type="project" value="TreeGrafter"/>
</dbReference>
<dbReference type="GO" id="GO:0008831">
    <property type="term" value="F:dTDP-4-dehydrorhamnose reductase activity"/>
    <property type="evidence" value="ECO:0007669"/>
    <property type="project" value="UniProtKB-EC"/>
</dbReference>
<evidence type="ECO:0000259" key="3">
    <source>
        <dbReference type="Pfam" id="PF04321"/>
    </source>
</evidence>